<dbReference type="InterPro" id="IPR029064">
    <property type="entry name" value="Ribosomal_eL30-like_sf"/>
</dbReference>
<dbReference type="Proteomes" id="UP001055149">
    <property type="component" value="Unassembled WGS sequence"/>
</dbReference>
<feature type="domain" description="Ribosomal protein eL8/eL30/eS12/Gadd45" evidence="1">
    <location>
        <begin position="6"/>
        <end position="90"/>
    </location>
</feature>
<dbReference type="RefSeq" id="WP_244054649.1">
    <property type="nucleotide sequence ID" value="NZ_BQXH01000004.1"/>
</dbReference>
<dbReference type="GO" id="GO:0005840">
    <property type="term" value="C:ribosome"/>
    <property type="evidence" value="ECO:0007669"/>
    <property type="project" value="UniProtKB-KW"/>
</dbReference>
<sequence>MENKQKILNLLGLAQRARKVVTGTETVLKQVRAHKAVIVFVASDSAANTRKRFTDKCRSYDVSLTLDFTELELSSAIGQKRSVIAVTDKGFGRKMLELLST</sequence>
<evidence type="ECO:0000313" key="3">
    <source>
        <dbReference type="Proteomes" id="UP001055149"/>
    </source>
</evidence>
<dbReference type="InterPro" id="IPR004038">
    <property type="entry name" value="Ribosomal_eL8/eL30/eS12/Gad45"/>
</dbReference>
<proteinExistence type="predicted"/>
<evidence type="ECO:0000313" key="2">
    <source>
        <dbReference type="EMBL" id="GKS80873.1"/>
    </source>
</evidence>
<gene>
    <name evidence="2" type="primary">rPL</name>
    <name evidence="2" type="ORF">LPAF129_05580</name>
</gene>
<keyword evidence="2" id="KW-0687">Ribonucleoprotein</keyword>
<name>A0ABQ5JFN9_9LACO</name>
<keyword evidence="3" id="KW-1185">Reference proteome</keyword>
<comment type="caution">
    <text evidence="2">The sequence shown here is derived from an EMBL/GenBank/DDBJ whole genome shotgun (WGS) entry which is preliminary data.</text>
</comment>
<evidence type="ECO:0000259" key="1">
    <source>
        <dbReference type="Pfam" id="PF01248"/>
    </source>
</evidence>
<organism evidence="2 3">
    <name type="scientific">Ligilactobacillus pabuli</name>
    <dbReference type="NCBI Taxonomy" id="2886039"/>
    <lineage>
        <taxon>Bacteria</taxon>
        <taxon>Bacillati</taxon>
        <taxon>Bacillota</taxon>
        <taxon>Bacilli</taxon>
        <taxon>Lactobacillales</taxon>
        <taxon>Lactobacillaceae</taxon>
        <taxon>Ligilactobacillus</taxon>
    </lineage>
</organism>
<dbReference type="Pfam" id="PF01248">
    <property type="entry name" value="Ribosomal_L7Ae"/>
    <property type="match status" value="1"/>
</dbReference>
<dbReference type="Gene3D" id="3.30.1330.30">
    <property type="match status" value="1"/>
</dbReference>
<dbReference type="EMBL" id="BQXH01000004">
    <property type="protein sequence ID" value="GKS80873.1"/>
    <property type="molecule type" value="Genomic_DNA"/>
</dbReference>
<protein>
    <submittedName>
        <fullName evidence="2">50S ribosomal protein L7ae</fullName>
    </submittedName>
</protein>
<dbReference type="SUPFAM" id="SSF55315">
    <property type="entry name" value="L30e-like"/>
    <property type="match status" value="1"/>
</dbReference>
<dbReference type="NCBIfam" id="NF005585">
    <property type="entry name" value="PRK07283.1"/>
    <property type="match status" value="1"/>
</dbReference>
<accession>A0ABQ5JFN9</accession>
<keyword evidence="2" id="KW-0689">Ribosomal protein</keyword>
<reference evidence="2" key="1">
    <citation type="journal article" date="2022" name="Int. J. Syst. Evol. Microbiol.">
        <title>A novel species of lactic acid bacteria, Ligilactobacillus pabuli sp. nov., isolated from alfalfa silage.</title>
        <authorList>
            <person name="Tohno M."/>
            <person name="Tanizawa Y."/>
            <person name="Sawada H."/>
            <person name="Sakamoto M."/>
            <person name="Ohkuma M."/>
            <person name="Kobayashi H."/>
        </authorList>
    </citation>
    <scope>NUCLEOTIDE SEQUENCE</scope>
    <source>
        <strain evidence="2">AF129</strain>
    </source>
</reference>